<feature type="transmembrane region" description="Helical" evidence="1">
    <location>
        <begin position="150"/>
        <end position="169"/>
    </location>
</feature>
<gene>
    <name evidence="2" type="ORF">A2368_00490</name>
</gene>
<feature type="transmembrane region" description="Helical" evidence="1">
    <location>
        <begin position="55"/>
        <end position="72"/>
    </location>
</feature>
<feature type="transmembrane region" description="Helical" evidence="1">
    <location>
        <begin position="304"/>
        <end position="330"/>
    </location>
</feature>
<protein>
    <recommendedName>
        <fullName evidence="4">Glycosyltransferase RgtA/B/C/D-like domain-containing protein</fullName>
    </recommendedName>
</protein>
<comment type="caution">
    <text evidence="2">The sequence shown here is derived from an EMBL/GenBank/DDBJ whole genome shotgun (WGS) entry which is preliminary data.</text>
</comment>
<feature type="transmembrane region" description="Helical" evidence="1">
    <location>
        <begin position="246"/>
        <end position="267"/>
    </location>
</feature>
<evidence type="ECO:0008006" key="4">
    <source>
        <dbReference type="Google" id="ProtNLM"/>
    </source>
</evidence>
<reference evidence="2 3" key="1">
    <citation type="journal article" date="2016" name="Nat. Commun.">
        <title>Thousands of microbial genomes shed light on interconnected biogeochemical processes in an aquifer system.</title>
        <authorList>
            <person name="Anantharaman K."/>
            <person name="Brown C.T."/>
            <person name="Hug L.A."/>
            <person name="Sharon I."/>
            <person name="Castelle C.J."/>
            <person name="Probst A.J."/>
            <person name="Thomas B.C."/>
            <person name="Singh A."/>
            <person name="Wilkins M.J."/>
            <person name="Karaoz U."/>
            <person name="Brodie E.L."/>
            <person name="Williams K.H."/>
            <person name="Hubbard S.S."/>
            <person name="Banfield J.F."/>
        </authorList>
    </citation>
    <scope>NUCLEOTIDE SEQUENCE [LARGE SCALE GENOMIC DNA]</scope>
</reference>
<dbReference type="EMBL" id="MFAM01000024">
    <property type="protein sequence ID" value="OGD79206.1"/>
    <property type="molecule type" value="Genomic_DNA"/>
</dbReference>
<feature type="transmembrane region" description="Helical" evidence="1">
    <location>
        <begin position="220"/>
        <end position="239"/>
    </location>
</feature>
<accession>A0A1F5FHW6</accession>
<keyword evidence="1" id="KW-0472">Membrane</keyword>
<dbReference type="Proteomes" id="UP000176682">
    <property type="component" value="Unassembled WGS sequence"/>
</dbReference>
<feature type="transmembrane region" description="Helical" evidence="1">
    <location>
        <begin position="7"/>
        <end position="24"/>
    </location>
</feature>
<feature type="transmembrane region" description="Helical" evidence="1">
    <location>
        <begin position="350"/>
        <end position="372"/>
    </location>
</feature>
<feature type="transmembrane region" description="Helical" evidence="1">
    <location>
        <begin position="84"/>
        <end position="103"/>
    </location>
</feature>
<evidence type="ECO:0000313" key="2">
    <source>
        <dbReference type="EMBL" id="OGD79206.1"/>
    </source>
</evidence>
<keyword evidence="1" id="KW-1133">Transmembrane helix</keyword>
<keyword evidence="1" id="KW-0812">Transmembrane</keyword>
<proteinExistence type="predicted"/>
<evidence type="ECO:0000256" key="1">
    <source>
        <dbReference type="SAM" id="Phobius"/>
    </source>
</evidence>
<name>A0A1F5FHW6_9BACT</name>
<dbReference type="Pfam" id="PF26314">
    <property type="entry name" value="MptA_B_family"/>
    <property type="match status" value="1"/>
</dbReference>
<dbReference type="AlphaFoldDB" id="A0A1F5FHW6"/>
<feature type="transmembrane region" description="Helical" evidence="1">
    <location>
        <begin position="279"/>
        <end position="297"/>
    </location>
</feature>
<evidence type="ECO:0000313" key="3">
    <source>
        <dbReference type="Proteomes" id="UP000176682"/>
    </source>
</evidence>
<feature type="transmembrane region" description="Helical" evidence="1">
    <location>
        <begin position="181"/>
        <end position="208"/>
    </location>
</feature>
<organism evidence="2 3">
    <name type="scientific">Candidatus Collierbacteria bacterium RIFOXYB1_FULL_49_13</name>
    <dbReference type="NCBI Taxonomy" id="1817728"/>
    <lineage>
        <taxon>Bacteria</taxon>
        <taxon>Candidatus Collieribacteriota</taxon>
    </lineage>
</organism>
<sequence length="385" mass="44256">MIKALPWLYFLLALFLFIYSYGFVDFNLTLSAHPAVTSFISWSQQLAMFDRPTSLSVYLGLIIFFYLGYYLTLLLSSRRCITSFPWRAIGGLAFICAISYPFLSSDVFKYLFSAKELLVYHVNPHLVAPQVFEGDTWLRFMRWIHTPSPYGPVMTILSSLYYLVGFGKFTPSLYLFKLDQIFWYGASIWIIGRLAGKKAVVAQLFFALNPLVLYEWLVNAHNDAPMISLLLLSLYLFTLKKPLWSLLSLVLSIGIKYVTVIFLPIIIISAKFKLKLTSIVYYLISVLALAPLVYFYSSQYQPWYVTWLVPFAALTGSIPLMGVTAAYSLGALLRYVPFIQTGEWLAGSRYFAFLTFAPLVFSLLYFLLLRFFRFYHGLSRRPIAQ</sequence>